<dbReference type="AlphaFoldDB" id="A0A1R3KMG0"/>
<name>A0A1R3KMG0_9ROSI</name>
<organism evidence="1 2">
    <name type="scientific">Corchorus olitorius</name>
    <dbReference type="NCBI Taxonomy" id="93759"/>
    <lineage>
        <taxon>Eukaryota</taxon>
        <taxon>Viridiplantae</taxon>
        <taxon>Streptophyta</taxon>
        <taxon>Embryophyta</taxon>
        <taxon>Tracheophyta</taxon>
        <taxon>Spermatophyta</taxon>
        <taxon>Magnoliopsida</taxon>
        <taxon>eudicotyledons</taxon>
        <taxon>Gunneridae</taxon>
        <taxon>Pentapetalae</taxon>
        <taxon>rosids</taxon>
        <taxon>malvids</taxon>
        <taxon>Malvales</taxon>
        <taxon>Malvaceae</taxon>
        <taxon>Grewioideae</taxon>
        <taxon>Apeibeae</taxon>
        <taxon>Corchorus</taxon>
    </lineage>
</organism>
<proteinExistence type="predicted"/>
<reference evidence="2" key="1">
    <citation type="submission" date="2013-09" db="EMBL/GenBank/DDBJ databases">
        <title>Corchorus olitorius genome sequencing.</title>
        <authorList>
            <person name="Alam M."/>
            <person name="Haque M.S."/>
            <person name="Islam M.S."/>
            <person name="Emdad E.M."/>
            <person name="Islam M.M."/>
            <person name="Ahmed B."/>
            <person name="Halim A."/>
            <person name="Hossen Q.M.M."/>
            <person name="Hossain M.Z."/>
            <person name="Ahmed R."/>
            <person name="Khan M.M."/>
            <person name="Islam R."/>
            <person name="Rashid M.M."/>
            <person name="Khan S.A."/>
            <person name="Rahman M.S."/>
            <person name="Alam M."/>
            <person name="Yahiya A.S."/>
            <person name="Khan M.S."/>
            <person name="Azam M.S."/>
            <person name="Haque T."/>
            <person name="Lashkar M.Z.H."/>
            <person name="Akhand A.I."/>
            <person name="Morshed G."/>
            <person name="Roy S."/>
            <person name="Uddin K.S."/>
            <person name="Rabeya T."/>
            <person name="Hossain A.S."/>
            <person name="Chowdhury A."/>
            <person name="Snigdha A.R."/>
            <person name="Mortoza M.S."/>
            <person name="Matin S.A."/>
            <person name="Hoque S.M.E."/>
            <person name="Islam M.K."/>
            <person name="Roy D.K."/>
            <person name="Haider R."/>
            <person name="Moosa M.M."/>
            <person name="Elias S.M."/>
            <person name="Hasan A.M."/>
            <person name="Jahan S."/>
            <person name="Shafiuddin M."/>
            <person name="Mahmood N."/>
            <person name="Shommy N.S."/>
        </authorList>
    </citation>
    <scope>NUCLEOTIDE SEQUENCE [LARGE SCALE GENOMIC DNA]</scope>
    <source>
        <strain evidence="2">cv. O-4</strain>
    </source>
</reference>
<sequence length="48" mass="5364">MVSAVLFPRGHSDGSIFDRKLMELNKGMRSMPLSLFLSVETFPSHSPI</sequence>
<evidence type="ECO:0000313" key="1">
    <source>
        <dbReference type="EMBL" id="OMP08261.1"/>
    </source>
</evidence>
<comment type="caution">
    <text evidence="1">The sequence shown here is derived from an EMBL/GenBank/DDBJ whole genome shotgun (WGS) entry which is preliminary data.</text>
</comment>
<accession>A0A1R3KMG0</accession>
<evidence type="ECO:0000313" key="2">
    <source>
        <dbReference type="Proteomes" id="UP000187203"/>
    </source>
</evidence>
<gene>
    <name evidence="1" type="ORF">COLO4_06636</name>
</gene>
<protein>
    <submittedName>
        <fullName evidence="1">Uncharacterized protein</fullName>
    </submittedName>
</protein>
<dbReference type="EMBL" id="AWUE01012826">
    <property type="protein sequence ID" value="OMP08261.1"/>
    <property type="molecule type" value="Genomic_DNA"/>
</dbReference>
<keyword evidence="2" id="KW-1185">Reference proteome</keyword>
<dbReference type="Proteomes" id="UP000187203">
    <property type="component" value="Unassembled WGS sequence"/>
</dbReference>